<keyword evidence="2" id="KW-1003">Cell membrane</keyword>
<evidence type="ECO:0000313" key="15">
    <source>
        <dbReference type="Proteomes" id="UP000005778"/>
    </source>
</evidence>
<dbReference type="InterPro" id="IPR046357">
    <property type="entry name" value="PPIase_dom_sf"/>
</dbReference>
<keyword evidence="5 12" id="KW-1133">Transmembrane helix</keyword>
<dbReference type="GO" id="GO:0003755">
    <property type="term" value="F:peptidyl-prolyl cis-trans isomerase activity"/>
    <property type="evidence" value="ECO:0007669"/>
    <property type="project" value="UniProtKB-KW"/>
</dbReference>
<comment type="similarity">
    <text evidence="8">Belongs to the PpiD chaperone family.</text>
</comment>
<feature type="transmembrane region" description="Helical" evidence="12">
    <location>
        <begin position="12"/>
        <end position="33"/>
    </location>
</feature>
<dbReference type="InterPro" id="IPR023058">
    <property type="entry name" value="PPIase_PpiC_CS"/>
</dbReference>
<gene>
    <name evidence="14" type="ORF">DespoDRAFT_01437</name>
</gene>
<dbReference type="Pfam" id="PF00639">
    <property type="entry name" value="Rotamase"/>
    <property type="match status" value="1"/>
</dbReference>
<evidence type="ECO:0000256" key="10">
    <source>
        <dbReference type="ARBA" id="ARBA00042775"/>
    </source>
</evidence>
<dbReference type="SUPFAM" id="SSF54534">
    <property type="entry name" value="FKBP-like"/>
    <property type="match status" value="2"/>
</dbReference>
<dbReference type="eggNOG" id="COG0760">
    <property type="taxonomic scope" value="Bacteria"/>
</dbReference>
<dbReference type="PANTHER" id="PTHR47529:SF1">
    <property type="entry name" value="PERIPLASMIC CHAPERONE PPID"/>
    <property type="match status" value="1"/>
</dbReference>
<dbReference type="PROSITE" id="PS01096">
    <property type="entry name" value="PPIC_PPIASE_1"/>
    <property type="match status" value="1"/>
</dbReference>
<evidence type="ECO:0000256" key="8">
    <source>
        <dbReference type="ARBA" id="ARBA00038408"/>
    </source>
</evidence>
<dbReference type="PROSITE" id="PS50198">
    <property type="entry name" value="PPIC_PPIASE_2"/>
    <property type="match status" value="1"/>
</dbReference>
<dbReference type="InterPro" id="IPR000297">
    <property type="entry name" value="PPIase_PpiC"/>
</dbReference>
<dbReference type="InterPro" id="IPR027304">
    <property type="entry name" value="Trigger_fact/SurA_dom_sf"/>
</dbReference>
<dbReference type="Pfam" id="PF13624">
    <property type="entry name" value="SurA_N_3"/>
    <property type="match status" value="1"/>
</dbReference>
<keyword evidence="11 14" id="KW-0413">Isomerase</keyword>
<evidence type="ECO:0000256" key="6">
    <source>
        <dbReference type="ARBA" id="ARBA00023136"/>
    </source>
</evidence>
<evidence type="ECO:0000256" key="5">
    <source>
        <dbReference type="ARBA" id="ARBA00022989"/>
    </source>
</evidence>
<keyword evidence="4 12" id="KW-0812">Transmembrane</keyword>
<evidence type="ECO:0000256" key="12">
    <source>
        <dbReference type="SAM" id="Phobius"/>
    </source>
</evidence>
<comment type="subcellular location">
    <subcellularLocation>
        <location evidence="1">Cell inner membrane</location>
        <topology evidence="1">Single-pass type II membrane protein</topology>
        <orientation evidence="1">Periplasmic side</orientation>
    </subcellularLocation>
</comment>
<evidence type="ECO:0000256" key="4">
    <source>
        <dbReference type="ARBA" id="ARBA00022692"/>
    </source>
</evidence>
<dbReference type="SUPFAM" id="SSF109998">
    <property type="entry name" value="Triger factor/SurA peptide-binding domain-like"/>
    <property type="match status" value="1"/>
</dbReference>
<dbReference type="EMBL" id="CM001488">
    <property type="protein sequence ID" value="EIM63381.1"/>
    <property type="molecule type" value="Genomic_DNA"/>
</dbReference>
<proteinExistence type="inferred from homology"/>
<dbReference type="Gene3D" id="3.10.50.40">
    <property type="match status" value="2"/>
</dbReference>
<evidence type="ECO:0000256" key="9">
    <source>
        <dbReference type="ARBA" id="ARBA00040743"/>
    </source>
</evidence>
<accession>I5B1L8</accession>
<dbReference type="Pfam" id="PF13145">
    <property type="entry name" value="Rotamase_2"/>
    <property type="match status" value="1"/>
</dbReference>
<feature type="domain" description="PpiC" evidence="13">
    <location>
        <begin position="263"/>
        <end position="364"/>
    </location>
</feature>
<keyword evidence="3" id="KW-0997">Cell inner membrane</keyword>
<dbReference type="Gene3D" id="1.10.4030.10">
    <property type="entry name" value="Porin chaperone SurA, peptide-binding domain"/>
    <property type="match status" value="1"/>
</dbReference>
<keyword evidence="15" id="KW-1185">Reference proteome</keyword>
<reference evidence="14 15" key="2">
    <citation type="submission" date="2012-02" db="EMBL/GenBank/DDBJ databases">
        <title>Improved High-Quality Draft sequence of Desulfobacter postgatei 2ac9.</title>
        <authorList>
            <consortium name="US DOE Joint Genome Institute"/>
            <person name="Lucas S."/>
            <person name="Han J."/>
            <person name="Lapidus A."/>
            <person name="Cheng J.-F."/>
            <person name="Goodwin L."/>
            <person name="Pitluck S."/>
            <person name="Peters L."/>
            <person name="Ovchinnikova G."/>
            <person name="Held B."/>
            <person name="Detter J.C."/>
            <person name="Han C."/>
            <person name="Tapia R."/>
            <person name="Land M."/>
            <person name="Hauser L."/>
            <person name="Kyrpides N."/>
            <person name="Ivanova N."/>
            <person name="Pagani I."/>
            <person name="Orellana R."/>
            <person name="Lovley D."/>
            <person name="Woyke T."/>
        </authorList>
    </citation>
    <scope>NUCLEOTIDE SEQUENCE [LARGE SCALE GENOMIC DNA]</scope>
    <source>
        <strain evidence="14 15">2ac9</strain>
    </source>
</reference>
<evidence type="ECO:0000256" key="11">
    <source>
        <dbReference type="PROSITE-ProRule" id="PRU00278"/>
    </source>
</evidence>
<evidence type="ECO:0000313" key="14">
    <source>
        <dbReference type="EMBL" id="EIM63381.1"/>
    </source>
</evidence>
<dbReference type="STRING" id="879212.DespoDRAFT_01437"/>
<dbReference type="RefSeq" id="WP_004072442.1">
    <property type="nucleotide sequence ID" value="NZ_CM001488.1"/>
</dbReference>
<dbReference type="PANTHER" id="PTHR47529">
    <property type="entry name" value="PEPTIDYL-PROLYL CIS-TRANS ISOMERASE D"/>
    <property type="match status" value="1"/>
</dbReference>
<evidence type="ECO:0000256" key="7">
    <source>
        <dbReference type="ARBA" id="ARBA00023186"/>
    </source>
</evidence>
<keyword evidence="6 12" id="KW-0472">Membrane</keyword>
<keyword evidence="11" id="KW-0697">Rotamase</keyword>
<name>I5B1L8_9BACT</name>
<evidence type="ECO:0000259" key="13">
    <source>
        <dbReference type="PROSITE" id="PS50198"/>
    </source>
</evidence>
<dbReference type="InterPro" id="IPR052029">
    <property type="entry name" value="PpiD_chaperone"/>
</dbReference>
<dbReference type="AlphaFoldDB" id="I5B1L8"/>
<protein>
    <recommendedName>
        <fullName evidence="9">Periplasmic chaperone PpiD</fullName>
    </recommendedName>
    <alternativeName>
        <fullName evidence="10">Periplasmic folding chaperone</fullName>
    </alternativeName>
</protein>
<dbReference type="GO" id="GO:0005886">
    <property type="term" value="C:plasma membrane"/>
    <property type="evidence" value="ECO:0007669"/>
    <property type="project" value="UniProtKB-SubCell"/>
</dbReference>
<dbReference type="OrthoDB" id="9812372at2"/>
<keyword evidence="7" id="KW-0143">Chaperone</keyword>
<evidence type="ECO:0000256" key="3">
    <source>
        <dbReference type="ARBA" id="ARBA00022519"/>
    </source>
</evidence>
<evidence type="ECO:0000256" key="2">
    <source>
        <dbReference type="ARBA" id="ARBA00022475"/>
    </source>
</evidence>
<sequence length="636" mass="70685">MLRYLRENTGNWIIKFFLGIIVIVFVFLGVGSMNAGKHNKVATVNDQIITFSEYRDAYQGMIQRLQQQFGTSLDDDLIKSLNIKQHAVNSLIDQKVLEIESQKLKIVVSDQELKQDLLSVKEFQKDGVFNIDLYRRVLGQNSMTPETFEASQRNTIRNAKLLRMVINGITVGNQEAQAWYSFNNAKASINYIMIDPGTFSDVFADEAQIRSQYDNHHDLYMSEPKRKVAFLVFAPGDFESQVKIDETSIRDFYNQNPARFTTPEQVEASHILIKVDETADEQAVAQAKEEALSVYEKAVKGVDFSELAKAYSQGPSAASGGYLGRFGRTSMVKPFSDAAFAMKAGDISQPVRTGFGWHIIKVTDRTPEAITPFETAKAGIQKELAASRLQDLAYNKAEDAYDAVLDGDSFEQVVLVAAKQPVNTPAFTAMGTELKGMGISDPGEFAAAAFSLADNEISEVKKIGNNYYLMHVLEKIDPELLAYEDVKNEIAVTLTAGLKKQAAKKAAESMLQNAGKDGDAASLEKIAGDNHFKLQASKMFTRTEDIPGIAGSVALAQAAFTLDEKNPVYKQVLEVSGKFYIIGLKEKQVPEATAIADNLDTVKRQLETRKQQVYYSQWLAARKEKAEIWINTDIIN</sequence>
<dbReference type="Proteomes" id="UP000005778">
    <property type="component" value="Chromosome"/>
</dbReference>
<reference evidence="14 15" key="1">
    <citation type="submission" date="2011-09" db="EMBL/GenBank/DDBJ databases">
        <authorList>
            <consortium name="US DOE Joint Genome Institute (JGI-PGF)"/>
            <person name="Lucas S."/>
            <person name="Han J."/>
            <person name="Lapidus A."/>
            <person name="Cheng J.-F."/>
            <person name="Goodwin L."/>
            <person name="Pitluck S."/>
            <person name="Peters L."/>
            <person name="Land M.L."/>
            <person name="Hauser L."/>
            <person name="Orellana R."/>
            <person name="Lovley D."/>
            <person name="Woyke T.J."/>
        </authorList>
    </citation>
    <scope>NUCLEOTIDE SEQUENCE [LARGE SCALE GENOMIC DNA]</scope>
    <source>
        <strain evidence="14 15">2ac9</strain>
    </source>
</reference>
<organism evidence="14 15">
    <name type="scientific">Desulfobacter postgatei 2ac9</name>
    <dbReference type="NCBI Taxonomy" id="879212"/>
    <lineage>
        <taxon>Bacteria</taxon>
        <taxon>Pseudomonadati</taxon>
        <taxon>Thermodesulfobacteriota</taxon>
        <taxon>Desulfobacteria</taxon>
        <taxon>Desulfobacterales</taxon>
        <taxon>Desulfobacteraceae</taxon>
        <taxon>Desulfobacter</taxon>
    </lineage>
</organism>
<evidence type="ECO:0000256" key="1">
    <source>
        <dbReference type="ARBA" id="ARBA00004382"/>
    </source>
</evidence>
<dbReference type="HOGENOM" id="CLU_023843_1_0_7"/>